<accession>C8NG26</accession>
<keyword evidence="4" id="KW-0378">Hydrolase</keyword>
<dbReference type="PROSITE" id="PS51154">
    <property type="entry name" value="MACRO"/>
    <property type="match status" value="1"/>
</dbReference>
<evidence type="ECO:0000259" key="9">
    <source>
        <dbReference type="PROSITE" id="PS51154"/>
    </source>
</evidence>
<dbReference type="SMART" id="SM00506">
    <property type="entry name" value="A1pp"/>
    <property type="match status" value="1"/>
</dbReference>
<evidence type="ECO:0000256" key="4">
    <source>
        <dbReference type="ARBA" id="ARBA00022801"/>
    </source>
</evidence>
<reference evidence="10 11" key="1">
    <citation type="submission" date="2009-08" db="EMBL/GenBank/DDBJ databases">
        <authorList>
            <person name="Muzny D."/>
            <person name="Qin X."/>
            <person name="Deng J."/>
            <person name="Jiang H."/>
            <person name="Liu Y."/>
            <person name="Qu J."/>
            <person name="Song X.-Z."/>
            <person name="Zhang L."/>
            <person name="Thornton R."/>
            <person name="Coyle M."/>
            <person name="Francisco L."/>
            <person name="Jackson L."/>
            <person name="Javaid M."/>
            <person name="Korchina V."/>
            <person name="Kovar C."/>
            <person name="Mata R."/>
            <person name="Mathew T."/>
            <person name="Ngo R."/>
            <person name="Nguyen L."/>
            <person name="Nguyen N."/>
            <person name="Okwuonu G."/>
            <person name="Ongeri F."/>
            <person name="Pham C."/>
            <person name="Simmons D."/>
            <person name="Wilczek-Boney K."/>
            <person name="Hale W."/>
            <person name="Jakkamsetti A."/>
            <person name="Pham P."/>
            <person name="Ruth R."/>
            <person name="San Lucas F."/>
            <person name="Warren J."/>
            <person name="Zhang J."/>
            <person name="Zhao Z."/>
            <person name="Zhou C."/>
            <person name="Zhu D."/>
            <person name="Lee S."/>
            <person name="Bess C."/>
            <person name="Blankenburg K."/>
            <person name="Forbes L."/>
            <person name="Fu Q."/>
            <person name="Gubbala S."/>
            <person name="Hirani K."/>
            <person name="Jayaseelan J.C."/>
            <person name="Lara F."/>
            <person name="Munidasa M."/>
            <person name="Palculict T."/>
            <person name="Patil S."/>
            <person name="Pu L.-L."/>
            <person name="Saada N."/>
            <person name="Tang L."/>
            <person name="Weissenberger G."/>
            <person name="Zhu Y."/>
            <person name="Hemphill L."/>
            <person name="Shang Y."/>
            <person name="Youmans B."/>
            <person name="Ayvaz T."/>
            <person name="Ross M."/>
            <person name="Santibanez J."/>
            <person name="Aqrawi P."/>
            <person name="Gross S."/>
            <person name="Joshi V."/>
            <person name="Fowler G."/>
            <person name="Nazareth L."/>
            <person name="Reid J."/>
            <person name="Worley K."/>
            <person name="Petrosino J."/>
            <person name="Highlander S."/>
            <person name="Gibbs R."/>
        </authorList>
    </citation>
    <scope>NUCLEOTIDE SEQUENCE [LARGE SCALE GENOMIC DNA]</scope>
    <source>
        <strain evidence="10 11">ATCC 49175</strain>
    </source>
</reference>
<dbReference type="CDD" id="cd02908">
    <property type="entry name" value="Macro_OAADPr_deacetylase"/>
    <property type="match status" value="1"/>
</dbReference>
<comment type="similarity">
    <text evidence="8">Belongs to the MacroD-type family. Zn-Macro subfamily.</text>
</comment>
<evidence type="ECO:0000313" key="11">
    <source>
        <dbReference type="Proteomes" id="UP000005926"/>
    </source>
</evidence>
<comment type="catalytic activity">
    <reaction evidence="7">
        <text>4-O-(ADP-D-ribosyl)-L-aspartyl-[protein] + H2O = L-aspartyl-[protein] + ADP-D-ribose + H(+)</text>
        <dbReference type="Rhea" id="RHEA:54428"/>
        <dbReference type="Rhea" id="RHEA-COMP:9867"/>
        <dbReference type="Rhea" id="RHEA-COMP:13832"/>
        <dbReference type="ChEBI" id="CHEBI:15377"/>
        <dbReference type="ChEBI" id="CHEBI:15378"/>
        <dbReference type="ChEBI" id="CHEBI:29961"/>
        <dbReference type="ChEBI" id="CHEBI:57967"/>
        <dbReference type="ChEBI" id="CHEBI:138102"/>
    </reaction>
    <physiologicalReaction direction="left-to-right" evidence="7">
        <dbReference type="Rhea" id="RHEA:54429"/>
    </physiologicalReaction>
</comment>
<dbReference type="Pfam" id="PF01661">
    <property type="entry name" value="Macro"/>
    <property type="match status" value="1"/>
</dbReference>
<dbReference type="PANTHER" id="PTHR11106:SF121">
    <property type="entry name" value="ADP-RIBOSE 1''-PHOSPHATE PHOSPHATASE"/>
    <property type="match status" value="1"/>
</dbReference>
<dbReference type="STRING" id="638301.HMPREF0444_0871"/>
<evidence type="ECO:0000256" key="2">
    <source>
        <dbReference type="ARBA" id="ARBA00018852"/>
    </source>
</evidence>
<dbReference type="HOGENOM" id="CLU_046550_2_1_9"/>
<evidence type="ECO:0000256" key="7">
    <source>
        <dbReference type="ARBA" id="ARBA00048482"/>
    </source>
</evidence>
<proteinExistence type="inferred from homology"/>
<dbReference type="InterPro" id="IPR043472">
    <property type="entry name" value="Macro_dom-like"/>
</dbReference>
<evidence type="ECO:0000256" key="6">
    <source>
        <dbReference type="ARBA" id="ARBA00023295"/>
    </source>
</evidence>
<keyword evidence="3" id="KW-0479">Metal-binding</keyword>
<name>C8NG26_9LACT</name>
<evidence type="ECO:0000256" key="5">
    <source>
        <dbReference type="ARBA" id="ARBA00022833"/>
    </source>
</evidence>
<sequence>MNNHTEEQLLKQMIELLAQEAGESPEVEGKTVEELKEKWRGLVNIRQPKVAPAEYVTLENEYLKEYHAPRVQTLADCISTANDQIKLYYGDLCELKVDAIVNAANSEMLGCFIPNHRCIDNAIHTFSGIELRTFCHHLMKKQGKKEPVGKAKITPAFNLPSKYIIHTVGPFLSPGQKVTPLREQLLASCYKSCLEAAREAGLTSIAFCGISTGEFGFPKEPAALIAEDTVNKWLQDTASTITVVFSTYTKEDQSIYQKLLSGEQ</sequence>
<evidence type="ECO:0000313" key="10">
    <source>
        <dbReference type="EMBL" id="EEW37512.1"/>
    </source>
</evidence>
<comment type="caution">
    <text evidence="10">The sequence shown here is derived from an EMBL/GenBank/DDBJ whole genome shotgun (WGS) entry which is preliminary data.</text>
</comment>
<dbReference type="RefSeq" id="WP_005606855.1">
    <property type="nucleotide sequence ID" value="NZ_CP102283.1"/>
</dbReference>
<dbReference type="Gene3D" id="3.40.220.10">
    <property type="entry name" value="Leucine Aminopeptidase, subunit E, domain 1"/>
    <property type="match status" value="1"/>
</dbReference>
<gene>
    <name evidence="10" type="ORF">HMPREF0444_0871</name>
</gene>
<evidence type="ECO:0000256" key="1">
    <source>
        <dbReference type="ARBA" id="ARBA00001947"/>
    </source>
</evidence>
<keyword evidence="11" id="KW-1185">Reference proteome</keyword>
<dbReference type="GO" id="GO:0046872">
    <property type="term" value="F:metal ion binding"/>
    <property type="evidence" value="ECO:0007669"/>
    <property type="project" value="UniProtKB-KW"/>
</dbReference>
<feature type="domain" description="Macro" evidence="9">
    <location>
        <begin position="72"/>
        <end position="264"/>
    </location>
</feature>
<dbReference type="eggNOG" id="COG2110">
    <property type="taxonomic scope" value="Bacteria"/>
</dbReference>
<dbReference type="GeneID" id="78412793"/>
<dbReference type="NCBIfam" id="NF003163">
    <property type="entry name" value="PRK04143.1"/>
    <property type="match status" value="1"/>
</dbReference>
<keyword evidence="6" id="KW-0326">Glycosidase</keyword>
<dbReference type="Proteomes" id="UP000005926">
    <property type="component" value="Unassembled WGS sequence"/>
</dbReference>
<dbReference type="EMBL" id="ACKZ01000016">
    <property type="protein sequence ID" value="EEW37512.1"/>
    <property type="molecule type" value="Genomic_DNA"/>
</dbReference>
<dbReference type="AlphaFoldDB" id="C8NG26"/>
<dbReference type="SUPFAM" id="SSF52949">
    <property type="entry name" value="Macro domain-like"/>
    <property type="match status" value="1"/>
</dbReference>
<keyword evidence="5" id="KW-0862">Zinc</keyword>
<dbReference type="InterPro" id="IPR002589">
    <property type="entry name" value="Macro_dom"/>
</dbReference>
<evidence type="ECO:0000256" key="3">
    <source>
        <dbReference type="ARBA" id="ARBA00022723"/>
    </source>
</evidence>
<protein>
    <recommendedName>
        <fullName evidence="2">Protein-ADP-ribose hydrolase</fullName>
    </recommendedName>
</protein>
<comment type="cofactor">
    <cofactor evidence="1">
        <name>Zn(2+)</name>
        <dbReference type="ChEBI" id="CHEBI:29105"/>
    </cofactor>
</comment>
<dbReference type="PANTHER" id="PTHR11106">
    <property type="entry name" value="GANGLIOSIDE INDUCED DIFFERENTIATION ASSOCIATED PROTEIN 2-RELATED"/>
    <property type="match status" value="1"/>
</dbReference>
<organism evidence="10 11">
    <name type="scientific">Granulicatella adiacens ATCC 49175</name>
    <dbReference type="NCBI Taxonomy" id="638301"/>
    <lineage>
        <taxon>Bacteria</taxon>
        <taxon>Bacillati</taxon>
        <taxon>Bacillota</taxon>
        <taxon>Bacilli</taxon>
        <taxon>Lactobacillales</taxon>
        <taxon>Carnobacteriaceae</taxon>
        <taxon>Granulicatella</taxon>
    </lineage>
</organism>
<dbReference type="GO" id="GO:0016798">
    <property type="term" value="F:hydrolase activity, acting on glycosyl bonds"/>
    <property type="evidence" value="ECO:0007669"/>
    <property type="project" value="UniProtKB-KW"/>
</dbReference>
<evidence type="ECO:0000256" key="8">
    <source>
        <dbReference type="ARBA" id="ARBA00093459"/>
    </source>
</evidence>